<evidence type="ECO:0000313" key="4">
    <source>
        <dbReference type="EMBL" id="HIQ97044.1"/>
    </source>
</evidence>
<dbReference type="Gene3D" id="2.60.40.1080">
    <property type="match status" value="2"/>
</dbReference>
<dbReference type="InterPro" id="IPR008964">
    <property type="entry name" value="Invasin/intimin_cell_adhesion"/>
</dbReference>
<dbReference type="EMBL" id="DVFT01000158">
    <property type="protein sequence ID" value="HIQ97044.1"/>
    <property type="molecule type" value="Genomic_DNA"/>
</dbReference>
<organism evidence="4 5">
    <name type="scientific">Candidatus Limivivens merdigallinarum</name>
    <dbReference type="NCBI Taxonomy" id="2840859"/>
    <lineage>
        <taxon>Bacteria</taxon>
        <taxon>Bacillati</taxon>
        <taxon>Bacillota</taxon>
        <taxon>Clostridia</taxon>
        <taxon>Lachnospirales</taxon>
        <taxon>Lachnospiraceae</taxon>
        <taxon>Lachnospiraceae incertae sedis</taxon>
        <taxon>Candidatus Limivivens</taxon>
    </lineage>
</organism>
<accession>A0A9D0ZWE7</accession>
<reference evidence="4" key="1">
    <citation type="submission" date="2020-10" db="EMBL/GenBank/DDBJ databases">
        <authorList>
            <person name="Gilroy R."/>
        </authorList>
    </citation>
    <scope>NUCLEOTIDE SEQUENCE</scope>
    <source>
        <strain evidence="4">ChiSjej3B21-11622</strain>
    </source>
</reference>
<proteinExistence type="predicted"/>
<sequence length="267" mass="28235">MKLKTKCMAFFIAFTLLLGLAPQPLFAGCPLTVEAHSGRTDAYGGHRDNQNASGLGYYHYHCGGHPAHLHPNGVCPYSGSASSGSTSSSSTSSGSTGSGSTNSSSPSVSRPAAKLNRKRVTLSVGKRSRLRLKNAKGTVKWASGNKRIASVSSNGTVSAKRAGTCVITARYNGRNYRCRIIVKNPFRLKTSDITIQAGQQKTLKANVKASSITWRSGKKDVVSVSKSGVITGKAKGRCFVYATYMGKTQKCRVIVQAPPETSAPTVS</sequence>
<evidence type="ECO:0000313" key="5">
    <source>
        <dbReference type="Proteomes" id="UP000886886"/>
    </source>
</evidence>
<name>A0A9D0ZWE7_9FIRM</name>
<feature type="signal peptide" evidence="2">
    <location>
        <begin position="1"/>
        <end position="27"/>
    </location>
</feature>
<reference evidence="4" key="2">
    <citation type="journal article" date="2021" name="PeerJ">
        <title>Extensive microbial diversity within the chicken gut microbiome revealed by metagenomics and culture.</title>
        <authorList>
            <person name="Gilroy R."/>
            <person name="Ravi A."/>
            <person name="Getino M."/>
            <person name="Pursley I."/>
            <person name="Horton D.L."/>
            <person name="Alikhan N.F."/>
            <person name="Baker D."/>
            <person name="Gharbi K."/>
            <person name="Hall N."/>
            <person name="Watson M."/>
            <person name="Adriaenssens E.M."/>
            <person name="Foster-Nyarko E."/>
            <person name="Jarju S."/>
            <person name="Secka A."/>
            <person name="Antonio M."/>
            <person name="Oren A."/>
            <person name="Chaudhuri R.R."/>
            <person name="La Ragione R."/>
            <person name="Hildebrand F."/>
            <person name="Pallen M.J."/>
        </authorList>
    </citation>
    <scope>NUCLEOTIDE SEQUENCE</scope>
    <source>
        <strain evidence="4">ChiSjej3B21-11622</strain>
    </source>
</reference>
<feature type="compositionally biased region" description="Low complexity" evidence="1">
    <location>
        <begin position="85"/>
        <end position="109"/>
    </location>
</feature>
<evidence type="ECO:0000256" key="2">
    <source>
        <dbReference type="SAM" id="SignalP"/>
    </source>
</evidence>
<feature type="chain" id="PRO_5038866051" evidence="2">
    <location>
        <begin position="28"/>
        <end position="267"/>
    </location>
</feature>
<feature type="compositionally biased region" description="Basic residues" evidence="1">
    <location>
        <begin position="115"/>
        <end position="124"/>
    </location>
</feature>
<dbReference type="InterPro" id="IPR003343">
    <property type="entry name" value="Big_2"/>
</dbReference>
<dbReference type="SMART" id="SM00635">
    <property type="entry name" value="BID_2"/>
    <property type="match status" value="2"/>
</dbReference>
<evidence type="ECO:0000256" key="1">
    <source>
        <dbReference type="SAM" id="MobiDB-lite"/>
    </source>
</evidence>
<dbReference type="InterPro" id="IPR047773">
    <property type="entry name" value="YHYH_dom_bact"/>
</dbReference>
<feature type="domain" description="BIG2" evidence="3">
    <location>
        <begin position="182"/>
        <end position="254"/>
    </location>
</feature>
<protein>
    <submittedName>
        <fullName evidence="4">Ig-like domain-containing protein</fullName>
    </submittedName>
</protein>
<gene>
    <name evidence="4" type="ORF">IAB26_10835</name>
</gene>
<dbReference type="SUPFAM" id="SSF49373">
    <property type="entry name" value="Invasin/intimin cell-adhesion fragments"/>
    <property type="match status" value="2"/>
</dbReference>
<dbReference type="AlphaFoldDB" id="A0A9D0ZWE7"/>
<dbReference type="Proteomes" id="UP000886886">
    <property type="component" value="Unassembled WGS sequence"/>
</dbReference>
<dbReference type="PROSITE" id="PS51257">
    <property type="entry name" value="PROKAR_LIPOPROTEIN"/>
    <property type="match status" value="1"/>
</dbReference>
<dbReference type="Pfam" id="PF02368">
    <property type="entry name" value="Big_2"/>
    <property type="match status" value="2"/>
</dbReference>
<feature type="domain" description="BIG2" evidence="3">
    <location>
        <begin position="109"/>
        <end position="181"/>
    </location>
</feature>
<comment type="caution">
    <text evidence="4">The sequence shown here is derived from an EMBL/GenBank/DDBJ whole genome shotgun (WGS) entry which is preliminary data.</text>
</comment>
<feature type="region of interest" description="Disordered" evidence="1">
    <location>
        <begin position="85"/>
        <end position="124"/>
    </location>
</feature>
<keyword evidence="2" id="KW-0732">Signal</keyword>
<evidence type="ECO:0000259" key="3">
    <source>
        <dbReference type="SMART" id="SM00635"/>
    </source>
</evidence>
<dbReference type="NCBIfam" id="NF033223">
    <property type="entry name" value="YHYH_alt"/>
    <property type="match status" value="1"/>
</dbReference>